<sequence>MELRSCSHLHFIQTVEGGKMMNVFRGKPALKFKELKDIYETGEAGNHHLLPAARPKLELEDWSIDSDRAETESLHVLAGATIKIESESPESNCSSVVDGGKTESDDVNFGTMTLKQFKERYKSKKRKLSRNAGLIGQTSETCSPAKQEPPDSQFELEELEAMEPLSSWKSRILKSRKKKRKCRLESSFSSSSESAPCIVKSKREKSDQVIFQSSGILPAPIDVKVEVMEPISFDCRYVTLINSSGGCGEPLASSLVVSSGEPEIADGCVLGTGTLIVSVEEPETANYGGPPMPVFSSDEPQCCVVNDQSYEGRGHVNPESILDVNASCGEILTVDIVEAISVPSSDLSLSEIKEEDYVVDSHPSVDPAGVVSPIKGDSSIAYNDSQSEESERVEDHGFETHKSTFFSNELQCCAVNEESYEPVEHADPKSMPDVRASGGEIRMVDVAELTTDHKPERVEDHGFETHKSTFFTNDLQCCVVNEESYEPVEHAVLKSMPDIRASGEEIIMVDVAELTTDHKPERVEDHGFETHKSTFFTNDLQCCVVNKESYEPVEHAVLKSMPDIRASGREIIMVDVAEVTTDHNSCLSSAELKKESSAAYPHPQHCGDDSIEVASPSKDHASDMGNDSQNLHGMHELSESKSYSQVPDTSMVNISHSTELSNRHGLHLSEDEAKDDRPHVEASVISSPVSGFISLRDSNLCSGQDGCLASAAAKEKKAPLSACADAARKFSAVTCVDEPVTLANVQGRHHSKLQHLPEKLLSTRKAISPTSQKKLCKAMEASDLDDEEYYKYTRKLCYRNLNGNKIGRLGRANQNQRVDLTISPERITRKPKNDKNGFHHKGILKVPQPSGTVPRFGTGCSSVQSCSESAISFSQKQMRDIESIATKLTKELNSMKDVVQESWHSKVYPATPLKYSADEVKIAVQNATRVEESARRWLSIMARDCNRFCKIMKLTDKASPTSGNVVHKEKRKIVFADEAGGKLCDVKTFENDTASVTGSSSSDK</sequence>
<proteinExistence type="predicted"/>
<protein>
    <submittedName>
        <fullName evidence="1">Uncharacterized protein</fullName>
    </submittedName>
</protein>
<evidence type="ECO:0000313" key="1">
    <source>
        <dbReference type="EMBL" id="KAI9382804.1"/>
    </source>
</evidence>
<name>A0ACC0S0A9_POPTR</name>
<keyword evidence="2" id="KW-1185">Reference proteome</keyword>
<dbReference type="Proteomes" id="UP000006729">
    <property type="component" value="Chromosome 14"/>
</dbReference>
<comment type="caution">
    <text evidence="1">The sequence shown here is derived from an EMBL/GenBank/DDBJ whole genome shotgun (WGS) entry which is preliminary data.</text>
</comment>
<gene>
    <name evidence="1" type="ORF">POPTR_014G181200v4</name>
</gene>
<dbReference type="EMBL" id="CM009303">
    <property type="protein sequence ID" value="KAI9382804.1"/>
    <property type="molecule type" value="Genomic_DNA"/>
</dbReference>
<evidence type="ECO:0000313" key="2">
    <source>
        <dbReference type="Proteomes" id="UP000006729"/>
    </source>
</evidence>
<organism evidence="1 2">
    <name type="scientific">Populus trichocarpa</name>
    <name type="common">Western balsam poplar</name>
    <name type="synonym">Populus balsamifera subsp. trichocarpa</name>
    <dbReference type="NCBI Taxonomy" id="3694"/>
    <lineage>
        <taxon>Eukaryota</taxon>
        <taxon>Viridiplantae</taxon>
        <taxon>Streptophyta</taxon>
        <taxon>Embryophyta</taxon>
        <taxon>Tracheophyta</taxon>
        <taxon>Spermatophyta</taxon>
        <taxon>Magnoliopsida</taxon>
        <taxon>eudicotyledons</taxon>
        <taxon>Gunneridae</taxon>
        <taxon>Pentapetalae</taxon>
        <taxon>rosids</taxon>
        <taxon>fabids</taxon>
        <taxon>Malpighiales</taxon>
        <taxon>Salicaceae</taxon>
        <taxon>Saliceae</taxon>
        <taxon>Populus</taxon>
    </lineage>
</organism>
<accession>A0ACC0S0A9</accession>
<reference evidence="1 2" key="1">
    <citation type="journal article" date="2006" name="Science">
        <title>The genome of black cottonwood, Populus trichocarpa (Torr. &amp; Gray).</title>
        <authorList>
            <person name="Tuskan G.A."/>
            <person name="Difazio S."/>
            <person name="Jansson S."/>
            <person name="Bohlmann J."/>
            <person name="Grigoriev I."/>
            <person name="Hellsten U."/>
            <person name="Putnam N."/>
            <person name="Ralph S."/>
            <person name="Rombauts S."/>
            <person name="Salamov A."/>
            <person name="Schein J."/>
            <person name="Sterck L."/>
            <person name="Aerts A."/>
            <person name="Bhalerao R.R."/>
            <person name="Bhalerao R.P."/>
            <person name="Blaudez D."/>
            <person name="Boerjan W."/>
            <person name="Brun A."/>
            <person name="Brunner A."/>
            <person name="Busov V."/>
            <person name="Campbell M."/>
            <person name="Carlson J."/>
            <person name="Chalot M."/>
            <person name="Chapman J."/>
            <person name="Chen G.L."/>
            <person name="Cooper D."/>
            <person name="Coutinho P.M."/>
            <person name="Couturier J."/>
            <person name="Covert S."/>
            <person name="Cronk Q."/>
            <person name="Cunningham R."/>
            <person name="Davis J."/>
            <person name="Degroeve S."/>
            <person name="Dejardin A."/>
            <person name="Depamphilis C."/>
            <person name="Detter J."/>
            <person name="Dirks B."/>
            <person name="Dubchak I."/>
            <person name="Duplessis S."/>
            <person name="Ehlting J."/>
            <person name="Ellis B."/>
            <person name="Gendler K."/>
            <person name="Goodstein D."/>
            <person name="Gribskov M."/>
            <person name="Grimwood J."/>
            <person name="Groover A."/>
            <person name="Gunter L."/>
            <person name="Hamberger B."/>
            <person name="Heinze B."/>
            <person name="Helariutta Y."/>
            <person name="Henrissat B."/>
            <person name="Holligan D."/>
            <person name="Holt R."/>
            <person name="Huang W."/>
            <person name="Islam-Faridi N."/>
            <person name="Jones S."/>
            <person name="Jones-Rhoades M."/>
            <person name="Jorgensen R."/>
            <person name="Joshi C."/>
            <person name="Kangasjarvi J."/>
            <person name="Karlsson J."/>
            <person name="Kelleher C."/>
            <person name="Kirkpatrick R."/>
            <person name="Kirst M."/>
            <person name="Kohler A."/>
            <person name="Kalluri U."/>
            <person name="Larimer F."/>
            <person name="Leebens-Mack J."/>
            <person name="Leple J.C."/>
            <person name="Locascio P."/>
            <person name="Lou Y."/>
            <person name="Lucas S."/>
            <person name="Martin F."/>
            <person name="Montanini B."/>
            <person name="Napoli C."/>
            <person name="Nelson D.R."/>
            <person name="Nelson C."/>
            <person name="Nieminen K."/>
            <person name="Nilsson O."/>
            <person name="Pereda V."/>
            <person name="Peter G."/>
            <person name="Philippe R."/>
            <person name="Pilate G."/>
            <person name="Poliakov A."/>
            <person name="Razumovskaya J."/>
            <person name="Richardson P."/>
            <person name="Rinaldi C."/>
            <person name="Ritland K."/>
            <person name="Rouze P."/>
            <person name="Ryaboy D."/>
            <person name="Schmutz J."/>
            <person name="Schrader J."/>
            <person name="Segerman B."/>
            <person name="Shin H."/>
            <person name="Siddiqui A."/>
            <person name="Sterky F."/>
            <person name="Terry A."/>
            <person name="Tsai C.J."/>
            <person name="Uberbacher E."/>
            <person name="Unneberg P."/>
            <person name="Vahala J."/>
            <person name="Wall K."/>
            <person name="Wessler S."/>
            <person name="Yang G."/>
            <person name="Yin T."/>
            <person name="Douglas C."/>
            <person name="Marra M."/>
            <person name="Sandberg G."/>
            <person name="Van de Peer Y."/>
            <person name="Rokhsar D."/>
        </authorList>
    </citation>
    <scope>NUCLEOTIDE SEQUENCE [LARGE SCALE GENOMIC DNA]</scope>
    <source>
        <strain evidence="2">cv. Nisqually</strain>
    </source>
</reference>